<dbReference type="PANTHER" id="PTHR39961">
    <property type="entry name" value="HYPOTHETICAL CYTOSOLIC PROTEIN"/>
    <property type="match status" value="1"/>
</dbReference>
<dbReference type="PANTHER" id="PTHR39961:SF1">
    <property type="entry name" value="DUF458 DOMAIN-CONTAINING PROTEIN"/>
    <property type="match status" value="1"/>
</dbReference>
<evidence type="ECO:0000313" key="1">
    <source>
        <dbReference type="EMBL" id="OGM90305.1"/>
    </source>
</evidence>
<organism evidence="1 2">
    <name type="scientific">Candidatus Wolfebacteria bacterium RIFCSPHIGHO2_01_FULL_48_22</name>
    <dbReference type="NCBI Taxonomy" id="1802555"/>
    <lineage>
        <taxon>Bacteria</taxon>
        <taxon>Candidatus Wolfeibacteriota</taxon>
    </lineage>
</organism>
<evidence type="ECO:0000313" key="2">
    <source>
        <dbReference type="Proteomes" id="UP000177029"/>
    </source>
</evidence>
<accession>A0A1F8DR64</accession>
<dbReference type="Proteomes" id="UP000177029">
    <property type="component" value="Unassembled WGS sequence"/>
</dbReference>
<dbReference type="STRING" id="1802555.A2755_03900"/>
<comment type="caution">
    <text evidence="1">The sequence shown here is derived from an EMBL/GenBank/DDBJ whole genome shotgun (WGS) entry which is preliminary data.</text>
</comment>
<proteinExistence type="predicted"/>
<dbReference type="EMBL" id="MGIP01000026">
    <property type="protein sequence ID" value="OGM90305.1"/>
    <property type="molecule type" value="Genomic_DNA"/>
</dbReference>
<sequence length="158" mass="17619">MDNHFFTSTGEKISPQDMLDRVREFVGVKKDAVYKIIIGTDSLGANTGSSDFVTALVVQRVGNGGKYFWRRLKHEPIFNFRDRIIKEVLLSLSAATEVLHILKDAGFDFEFEVHVDVGSNGRTSALISEVTGMIRGYNFPFKTKPESYAASSVADKHV</sequence>
<evidence type="ECO:0008006" key="3">
    <source>
        <dbReference type="Google" id="ProtNLM"/>
    </source>
</evidence>
<dbReference type="InterPro" id="IPR007405">
    <property type="entry name" value="Phage_KVP40_Orf299"/>
</dbReference>
<dbReference type="AlphaFoldDB" id="A0A1F8DR64"/>
<dbReference type="Pfam" id="PF04308">
    <property type="entry name" value="RNaseH_like"/>
    <property type="match status" value="1"/>
</dbReference>
<gene>
    <name evidence="1" type="ORF">A2755_03900</name>
</gene>
<protein>
    <recommendedName>
        <fullName evidence="3">DUF458 domain-containing protein</fullName>
    </recommendedName>
</protein>
<reference evidence="1 2" key="1">
    <citation type="journal article" date="2016" name="Nat. Commun.">
        <title>Thousands of microbial genomes shed light on interconnected biogeochemical processes in an aquifer system.</title>
        <authorList>
            <person name="Anantharaman K."/>
            <person name="Brown C.T."/>
            <person name="Hug L.A."/>
            <person name="Sharon I."/>
            <person name="Castelle C.J."/>
            <person name="Probst A.J."/>
            <person name="Thomas B.C."/>
            <person name="Singh A."/>
            <person name="Wilkins M.J."/>
            <person name="Karaoz U."/>
            <person name="Brodie E.L."/>
            <person name="Williams K.H."/>
            <person name="Hubbard S.S."/>
            <person name="Banfield J.F."/>
        </authorList>
    </citation>
    <scope>NUCLEOTIDE SEQUENCE [LARGE SCALE GENOMIC DNA]</scope>
</reference>
<name>A0A1F8DR64_9BACT</name>